<sequence length="118" mass="13324">MRVQLIFHLSADSEALQKTMVILQENRPSDRRQTIWGTCSGCRTHLLVSGMKTRTARLDQRAQDYPIPKLLSYLISGTEMASSVVSSYKTLSHSNEPVPFSWYSLSSAMAVCRVFCHI</sequence>
<reference evidence="1" key="1">
    <citation type="journal article" date="2019" name="BMC Genomics">
        <title>A new reference genome for Sorghum bicolor reveals high levels of sequence similarity between sweet and grain genotypes: implications for the genetics of sugar metabolism.</title>
        <authorList>
            <person name="Cooper E.A."/>
            <person name="Brenton Z.W."/>
            <person name="Flinn B.S."/>
            <person name="Jenkins J."/>
            <person name="Shu S."/>
            <person name="Flowers D."/>
            <person name="Luo F."/>
            <person name="Wang Y."/>
            <person name="Xia P."/>
            <person name="Barry K."/>
            <person name="Daum C."/>
            <person name="Lipzen A."/>
            <person name="Yoshinaga Y."/>
            <person name="Schmutz J."/>
            <person name="Saski C."/>
            <person name="Vermerris W."/>
            <person name="Kresovich S."/>
        </authorList>
    </citation>
    <scope>NUCLEOTIDE SEQUENCE</scope>
</reference>
<comment type="caution">
    <text evidence="1">The sequence shown here is derived from an EMBL/GenBank/DDBJ whole genome shotgun (WGS) entry which is preliminary data.</text>
</comment>
<evidence type="ECO:0000313" key="1">
    <source>
        <dbReference type="EMBL" id="KAG0534543.1"/>
    </source>
</evidence>
<proteinExistence type="predicted"/>
<dbReference type="Proteomes" id="UP000807115">
    <property type="component" value="Chromosome 4"/>
</dbReference>
<reference evidence="1" key="2">
    <citation type="submission" date="2020-10" db="EMBL/GenBank/DDBJ databases">
        <authorList>
            <person name="Cooper E.A."/>
            <person name="Brenton Z.W."/>
            <person name="Flinn B.S."/>
            <person name="Jenkins J."/>
            <person name="Shu S."/>
            <person name="Flowers D."/>
            <person name="Luo F."/>
            <person name="Wang Y."/>
            <person name="Xia P."/>
            <person name="Barry K."/>
            <person name="Daum C."/>
            <person name="Lipzen A."/>
            <person name="Yoshinaga Y."/>
            <person name="Schmutz J."/>
            <person name="Saski C."/>
            <person name="Vermerris W."/>
            <person name="Kresovich S."/>
        </authorList>
    </citation>
    <scope>NUCLEOTIDE SEQUENCE</scope>
</reference>
<dbReference type="AlphaFoldDB" id="A0A921R7F1"/>
<name>A0A921R7F1_SORBI</name>
<protein>
    <submittedName>
        <fullName evidence="1">Uncharacterized protein</fullName>
    </submittedName>
</protein>
<organism evidence="1 2">
    <name type="scientific">Sorghum bicolor</name>
    <name type="common">Sorghum</name>
    <name type="synonym">Sorghum vulgare</name>
    <dbReference type="NCBI Taxonomy" id="4558"/>
    <lineage>
        <taxon>Eukaryota</taxon>
        <taxon>Viridiplantae</taxon>
        <taxon>Streptophyta</taxon>
        <taxon>Embryophyta</taxon>
        <taxon>Tracheophyta</taxon>
        <taxon>Spermatophyta</taxon>
        <taxon>Magnoliopsida</taxon>
        <taxon>Liliopsida</taxon>
        <taxon>Poales</taxon>
        <taxon>Poaceae</taxon>
        <taxon>PACMAD clade</taxon>
        <taxon>Panicoideae</taxon>
        <taxon>Andropogonodae</taxon>
        <taxon>Andropogoneae</taxon>
        <taxon>Sorghinae</taxon>
        <taxon>Sorghum</taxon>
    </lineage>
</organism>
<evidence type="ECO:0000313" key="2">
    <source>
        <dbReference type="Proteomes" id="UP000807115"/>
    </source>
</evidence>
<accession>A0A921R7F1</accession>
<gene>
    <name evidence="1" type="ORF">BDA96_04G289100</name>
</gene>
<dbReference type="EMBL" id="CM027683">
    <property type="protein sequence ID" value="KAG0534543.1"/>
    <property type="molecule type" value="Genomic_DNA"/>
</dbReference>